<dbReference type="Gene3D" id="1.10.3720.10">
    <property type="entry name" value="MetI-like"/>
    <property type="match status" value="1"/>
</dbReference>
<name>A0A7C1CVC1_9BACT</name>
<evidence type="ECO:0000256" key="3">
    <source>
        <dbReference type="ARBA" id="ARBA00022475"/>
    </source>
</evidence>
<keyword evidence="3" id="KW-1003">Cell membrane</keyword>
<feature type="transmembrane region" description="Helical" evidence="7">
    <location>
        <begin position="76"/>
        <end position="97"/>
    </location>
</feature>
<dbReference type="PANTHER" id="PTHR30450:SF1">
    <property type="entry name" value="D-METHIONINE TRANSPORT SYSTEM PERMEASE PROTEIN METI-RELATED"/>
    <property type="match status" value="1"/>
</dbReference>
<dbReference type="InterPro" id="IPR035906">
    <property type="entry name" value="MetI-like_sf"/>
</dbReference>
<dbReference type="GO" id="GO:0005886">
    <property type="term" value="C:plasma membrane"/>
    <property type="evidence" value="ECO:0007669"/>
    <property type="project" value="UniProtKB-SubCell"/>
</dbReference>
<keyword evidence="5 7" id="KW-1133">Transmembrane helix</keyword>
<dbReference type="PANTHER" id="PTHR30450">
    <property type="entry name" value="ABC TRANSPORTER PERMEASE"/>
    <property type="match status" value="1"/>
</dbReference>
<comment type="similarity">
    <text evidence="7">Belongs to the binding-protein-dependent transport system permease family.</text>
</comment>
<keyword evidence="4 7" id="KW-0812">Transmembrane</keyword>
<accession>A0A7C1CVC1</accession>
<dbReference type="EMBL" id="DSBT01000166">
    <property type="protein sequence ID" value="HDP77695.1"/>
    <property type="molecule type" value="Genomic_DNA"/>
</dbReference>
<dbReference type="Proteomes" id="UP000886198">
    <property type="component" value="Unassembled WGS sequence"/>
</dbReference>
<evidence type="ECO:0000256" key="4">
    <source>
        <dbReference type="ARBA" id="ARBA00022692"/>
    </source>
</evidence>
<dbReference type="SUPFAM" id="SSF161098">
    <property type="entry name" value="MetI-like"/>
    <property type="match status" value="1"/>
</dbReference>
<reference evidence="9" key="1">
    <citation type="journal article" date="2020" name="mSystems">
        <title>Genome- and Community-Level Interaction Insights into Carbon Utilization and Element Cycling Functions of Hydrothermarchaeota in Hydrothermal Sediment.</title>
        <authorList>
            <person name="Zhou Z."/>
            <person name="Liu Y."/>
            <person name="Xu W."/>
            <person name="Pan J."/>
            <person name="Luo Z.H."/>
            <person name="Li M."/>
        </authorList>
    </citation>
    <scope>NUCLEOTIDE SEQUENCE [LARGE SCALE GENOMIC DNA]</scope>
    <source>
        <strain evidence="9">SpSt-1179</strain>
    </source>
</reference>
<dbReference type="GO" id="GO:0048473">
    <property type="term" value="P:D-methionine transmembrane transport"/>
    <property type="evidence" value="ECO:0007669"/>
    <property type="project" value="TreeGrafter"/>
</dbReference>
<dbReference type="InterPro" id="IPR000515">
    <property type="entry name" value="MetI-like"/>
</dbReference>
<evidence type="ECO:0000256" key="6">
    <source>
        <dbReference type="ARBA" id="ARBA00023136"/>
    </source>
</evidence>
<sequence>MFSQIFNATLETLYMLLLSGFLATLFGIPLGVGLYLCSRSRRLKTLYALLDLLVNIFRSIPFIILVLLLIPVTKNVMGTIIGPNAAIFNLTIAAIPFMARLAENSFNAVPSGIIDSSNSMGLNKWQMVTKVLIPETLPDQIGNITVLLINLVTYTAIAGAVGAGGLGQLAINYGYYRFQWDVVLYAVIVLVAISQLLQFTGGKLAKGLRK</sequence>
<evidence type="ECO:0000313" key="9">
    <source>
        <dbReference type="EMBL" id="HDP77695.1"/>
    </source>
</evidence>
<keyword evidence="2 7" id="KW-0813">Transport</keyword>
<comment type="subcellular location">
    <subcellularLocation>
        <location evidence="1 7">Cell membrane</location>
        <topology evidence="1 7">Multi-pass membrane protein</topology>
    </subcellularLocation>
</comment>
<proteinExistence type="inferred from homology"/>
<dbReference type="Pfam" id="PF00528">
    <property type="entry name" value="BPD_transp_1"/>
    <property type="match status" value="1"/>
</dbReference>
<dbReference type="CDD" id="cd06261">
    <property type="entry name" value="TM_PBP2"/>
    <property type="match status" value="1"/>
</dbReference>
<gene>
    <name evidence="9" type="ORF">ENN47_05845</name>
</gene>
<comment type="caution">
    <text evidence="9">The sequence shown here is derived from an EMBL/GenBank/DDBJ whole genome shotgun (WGS) entry which is preliminary data.</text>
</comment>
<evidence type="ECO:0000256" key="5">
    <source>
        <dbReference type="ARBA" id="ARBA00022989"/>
    </source>
</evidence>
<feature type="transmembrane region" description="Helical" evidence="7">
    <location>
        <begin position="182"/>
        <end position="200"/>
    </location>
</feature>
<evidence type="ECO:0000256" key="7">
    <source>
        <dbReference type="RuleBase" id="RU363032"/>
    </source>
</evidence>
<evidence type="ECO:0000256" key="2">
    <source>
        <dbReference type="ARBA" id="ARBA00022448"/>
    </source>
</evidence>
<dbReference type="AlphaFoldDB" id="A0A7C1CVC1"/>
<evidence type="ECO:0000256" key="1">
    <source>
        <dbReference type="ARBA" id="ARBA00004651"/>
    </source>
</evidence>
<feature type="transmembrane region" description="Helical" evidence="7">
    <location>
        <begin position="147"/>
        <end position="170"/>
    </location>
</feature>
<organism evidence="9">
    <name type="scientific">Mesotoga infera</name>
    <dbReference type="NCBI Taxonomy" id="1236046"/>
    <lineage>
        <taxon>Bacteria</taxon>
        <taxon>Thermotogati</taxon>
        <taxon>Thermotogota</taxon>
        <taxon>Thermotogae</taxon>
        <taxon>Kosmotogales</taxon>
        <taxon>Kosmotogaceae</taxon>
        <taxon>Mesotoga</taxon>
    </lineage>
</organism>
<keyword evidence="6 7" id="KW-0472">Membrane</keyword>
<dbReference type="InterPro" id="IPR051322">
    <property type="entry name" value="AA_ABC_Transporter_Permease"/>
</dbReference>
<feature type="transmembrane region" description="Helical" evidence="7">
    <location>
        <begin position="48"/>
        <end position="70"/>
    </location>
</feature>
<feature type="transmembrane region" description="Helical" evidence="7">
    <location>
        <begin position="12"/>
        <end position="36"/>
    </location>
</feature>
<feature type="domain" description="ABC transmembrane type-1" evidence="8">
    <location>
        <begin position="9"/>
        <end position="201"/>
    </location>
</feature>
<dbReference type="PROSITE" id="PS50928">
    <property type="entry name" value="ABC_TM1"/>
    <property type="match status" value="1"/>
</dbReference>
<protein>
    <submittedName>
        <fullName evidence="9">ABC transporter permease</fullName>
    </submittedName>
</protein>
<evidence type="ECO:0000259" key="8">
    <source>
        <dbReference type="PROSITE" id="PS50928"/>
    </source>
</evidence>